<keyword evidence="1 2" id="KW-0238">DNA-binding</keyword>
<evidence type="ECO:0000313" key="5">
    <source>
        <dbReference type="Proteomes" id="UP001226434"/>
    </source>
</evidence>
<dbReference type="GO" id="GO:0003677">
    <property type="term" value="F:DNA binding"/>
    <property type="evidence" value="ECO:0007669"/>
    <property type="project" value="UniProtKB-KW"/>
</dbReference>
<evidence type="ECO:0000256" key="1">
    <source>
        <dbReference type="ARBA" id="ARBA00023125"/>
    </source>
</evidence>
<dbReference type="Gene3D" id="2.40.50.140">
    <property type="entry name" value="Nucleic acid-binding proteins"/>
    <property type="match status" value="1"/>
</dbReference>
<comment type="caution">
    <text evidence="4">The sequence shown here is derived from an EMBL/GenBank/DDBJ whole genome shotgun (WGS) entry which is preliminary data.</text>
</comment>
<dbReference type="SUPFAM" id="SSF50249">
    <property type="entry name" value="Nucleic acid-binding proteins"/>
    <property type="match status" value="1"/>
</dbReference>
<gene>
    <name evidence="4" type="ORF">QJ048_16510</name>
</gene>
<dbReference type="Proteomes" id="UP001226434">
    <property type="component" value="Unassembled WGS sequence"/>
</dbReference>
<dbReference type="InterPro" id="IPR000424">
    <property type="entry name" value="Primosome_PriB/ssb"/>
</dbReference>
<keyword evidence="5" id="KW-1185">Reference proteome</keyword>
<name>A0ABT6RFQ5_9BACT</name>
<proteinExistence type="predicted"/>
<dbReference type="InterPro" id="IPR011344">
    <property type="entry name" value="ssDNA-bd"/>
</dbReference>
<organism evidence="4 5">
    <name type="scientific">Pinibacter soli</name>
    <dbReference type="NCBI Taxonomy" id="3044211"/>
    <lineage>
        <taxon>Bacteria</taxon>
        <taxon>Pseudomonadati</taxon>
        <taxon>Bacteroidota</taxon>
        <taxon>Chitinophagia</taxon>
        <taxon>Chitinophagales</taxon>
        <taxon>Chitinophagaceae</taxon>
        <taxon>Pinibacter</taxon>
    </lineage>
</organism>
<reference evidence="4 5" key="1">
    <citation type="submission" date="2023-05" db="EMBL/GenBank/DDBJ databases">
        <title>Genome sequence of Pinibacter sp. MAH-24.</title>
        <authorList>
            <person name="Huq M.A."/>
        </authorList>
    </citation>
    <scope>NUCLEOTIDE SEQUENCE [LARGE SCALE GENOMIC DNA]</scope>
    <source>
        <strain evidence="4 5">MAH-24</strain>
    </source>
</reference>
<evidence type="ECO:0000256" key="2">
    <source>
        <dbReference type="PIRNR" id="PIRNR002070"/>
    </source>
</evidence>
<evidence type="ECO:0000256" key="3">
    <source>
        <dbReference type="SAM" id="MobiDB-lite"/>
    </source>
</evidence>
<dbReference type="PROSITE" id="PS50935">
    <property type="entry name" value="SSB"/>
    <property type="match status" value="1"/>
</dbReference>
<dbReference type="RefSeq" id="WP_282335507.1">
    <property type="nucleotide sequence ID" value="NZ_JASBRG010000007.1"/>
</dbReference>
<accession>A0ABT6RFQ5</accession>
<dbReference type="PIRSF" id="PIRSF002070">
    <property type="entry name" value="SSB"/>
    <property type="match status" value="1"/>
</dbReference>
<evidence type="ECO:0000313" key="4">
    <source>
        <dbReference type="EMBL" id="MDI3321399.1"/>
    </source>
</evidence>
<protein>
    <recommendedName>
        <fullName evidence="2">Single-stranded DNA-binding protein</fullName>
    </recommendedName>
</protein>
<sequence length="127" mass="14007">MEITGRLTQDAQRAALKDGREVVNFSIAINDRFKSKGSNEVTNIVTYVACAYWINPGVAAFLKKGSVVELFGRIGVNVWKNMDGEPKGGLTMHVQQLKIFNGTRKEGEQTETPNSSTADDVKEDLPF</sequence>
<dbReference type="EMBL" id="JASBRG010000007">
    <property type="protein sequence ID" value="MDI3321399.1"/>
    <property type="molecule type" value="Genomic_DNA"/>
</dbReference>
<dbReference type="InterPro" id="IPR012340">
    <property type="entry name" value="NA-bd_OB-fold"/>
</dbReference>
<dbReference type="CDD" id="cd04496">
    <property type="entry name" value="SSB_OBF"/>
    <property type="match status" value="1"/>
</dbReference>
<feature type="region of interest" description="Disordered" evidence="3">
    <location>
        <begin position="101"/>
        <end position="127"/>
    </location>
</feature>
<dbReference type="Pfam" id="PF00436">
    <property type="entry name" value="SSB"/>
    <property type="match status" value="1"/>
</dbReference>